<keyword evidence="3" id="KW-1185">Reference proteome</keyword>
<evidence type="ECO:0000313" key="2">
    <source>
        <dbReference type="EMBL" id="KAF4980261.1"/>
    </source>
</evidence>
<gene>
    <name evidence="2" type="ORF">FZEAL_3698</name>
</gene>
<reference evidence="2" key="2">
    <citation type="submission" date="2020-05" db="EMBL/GenBank/DDBJ databases">
        <authorList>
            <person name="Kim H.-S."/>
            <person name="Proctor R.H."/>
            <person name="Brown D.W."/>
        </authorList>
    </citation>
    <scope>NUCLEOTIDE SEQUENCE</scope>
    <source>
        <strain evidence="2">NRRL 22465</strain>
    </source>
</reference>
<name>A0A8H4XMB3_9HYPO</name>
<feature type="compositionally biased region" description="Low complexity" evidence="1">
    <location>
        <begin position="40"/>
        <end position="57"/>
    </location>
</feature>
<comment type="caution">
    <text evidence="2">The sequence shown here is derived from an EMBL/GenBank/DDBJ whole genome shotgun (WGS) entry which is preliminary data.</text>
</comment>
<protein>
    <submittedName>
        <fullName evidence="2">Uncharacterized protein</fullName>
    </submittedName>
</protein>
<sequence>MATELYCSWACNKVFKPPLLAAAPIHVLDLTPRQPEKCQKQQQQQQQQPPVSSSSSSKVLFIRAMESCPSATASSGSIGLPFDAIARPINSSLIARAPSPASRDRQQTP</sequence>
<organism evidence="2 3">
    <name type="scientific">Fusarium zealandicum</name>
    <dbReference type="NCBI Taxonomy" id="1053134"/>
    <lineage>
        <taxon>Eukaryota</taxon>
        <taxon>Fungi</taxon>
        <taxon>Dikarya</taxon>
        <taxon>Ascomycota</taxon>
        <taxon>Pezizomycotina</taxon>
        <taxon>Sordariomycetes</taxon>
        <taxon>Hypocreomycetidae</taxon>
        <taxon>Hypocreales</taxon>
        <taxon>Nectriaceae</taxon>
        <taxon>Fusarium</taxon>
        <taxon>Fusarium staphyleae species complex</taxon>
    </lineage>
</organism>
<accession>A0A8H4XMB3</accession>
<dbReference type="Proteomes" id="UP000635477">
    <property type="component" value="Unassembled WGS sequence"/>
</dbReference>
<evidence type="ECO:0000313" key="3">
    <source>
        <dbReference type="Proteomes" id="UP000635477"/>
    </source>
</evidence>
<dbReference type="AlphaFoldDB" id="A0A8H4XMB3"/>
<evidence type="ECO:0000256" key="1">
    <source>
        <dbReference type="SAM" id="MobiDB-lite"/>
    </source>
</evidence>
<proteinExistence type="predicted"/>
<dbReference type="EMBL" id="JABEYC010000244">
    <property type="protein sequence ID" value="KAF4980261.1"/>
    <property type="molecule type" value="Genomic_DNA"/>
</dbReference>
<reference evidence="2" key="1">
    <citation type="journal article" date="2020" name="BMC Genomics">
        <title>Correction to: Identification and distribution of gene clusters required for synthesis of sphingolipid metabolism inhibitors in diverse species of the filamentous fungus Fusarium.</title>
        <authorList>
            <person name="Kim H.S."/>
            <person name="Lohmar J.M."/>
            <person name="Busman M."/>
            <person name="Brown D.W."/>
            <person name="Naumann T.A."/>
            <person name="Divon H.H."/>
            <person name="Lysoe E."/>
            <person name="Uhlig S."/>
            <person name="Proctor R.H."/>
        </authorList>
    </citation>
    <scope>NUCLEOTIDE SEQUENCE</scope>
    <source>
        <strain evidence="2">NRRL 22465</strain>
    </source>
</reference>
<feature type="region of interest" description="Disordered" evidence="1">
    <location>
        <begin position="33"/>
        <end position="57"/>
    </location>
</feature>